<dbReference type="InterPro" id="IPR001387">
    <property type="entry name" value="Cro/C1-type_HTH"/>
</dbReference>
<dbReference type="GO" id="GO:0005829">
    <property type="term" value="C:cytosol"/>
    <property type="evidence" value="ECO:0007669"/>
    <property type="project" value="TreeGrafter"/>
</dbReference>
<gene>
    <name evidence="3" type="ORF">A3G33_11285</name>
</gene>
<dbReference type="InterPro" id="IPR010982">
    <property type="entry name" value="Lambda_DNA-bd_dom_sf"/>
</dbReference>
<dbReference type="PANTHER" id="PTHR46797:SF1">
    <property type="entry name" value="METHYLPHOSPHONATE SYNTHASE"/>
    <property type="match status" value="1"/>
</dbReference>
<dbReference type="SMART" id="SM00530">
    <property type="entry name" value="HTH_XRE"/>
    <property type="match status" value="1"/>
</dbReference>
<keyword evidence="1" id="KW-0238">DNA-binding</keyword>
<evidence type="ECO:0000313" key="3">
    <source>
        <dbReference type="EMBL" id="OGW95650.1"/>
    </source>
</evidence>
<dbReference type="GO" id="GO:0003700">
    <property type="term" value="F:DNA-binding transcription factor activity"/>
    <property type="evidence" value="ECO:0007669"/>
    <property type="project" value="TreeGrafter"/>
</dbReference>
<dbReference type="SUPFAM" id="SSF47413">
    <property type="entry name" value="lambda repressor-like DNA-binding domains"/>
    <property type="match status" value="1"/>
</dbReference>
<dbReference type="GO" id="GO:0003677">
    <property type="term" value="F:DNA binding"/>
    <property type="evidence" value="ECO:0007669"/>
    <property type="project" value="UniProtKB-KW"/>
</dbReference>
<dbReference type="CDD" id="cd00093">
    <property type="entry name" value="HTH_XRE"/>
    <property type="match status" value="1"/>
</dbReference>
<feature type="domain" description="HTH cro/C1-type" evidence="2">
    <location>
        <begin position="13"/>
        <end position="65"/>
    </location>
</feature>
<comment type="caution">
    <text evidence="3">The sequence shown here is derived from an EMBL/GenBank/DDBJ whole genome shotgun (WGS) entry which is preliminary data.</text>
</comment>
<dbReference type="EMBL" id="MHFR01000060">
    <property type="protein sequence ID" value="OGW95650.1"/>
    <property type="molecule type" value="Genomic_DNA"/>
</dbReference>
<evidence type="ECO:0000313" key="4">
    <source>
        <dbReference type="Proteomes" id="UP000178187"/>
    </source>
</evidence>
<dbReference type="AlphaFoldDB" id="A0A1G1KRR8"/>
<dbReference type="Gene3D" id="1.10.260.40">
    <property type="entry name" value="lambda repressor-like DNA-binding domains"/>
    <property type="match status" value="1"/>
</dbReference>
<evidence type="ECO:0000256" key="1">
    <source>
        <dbReference type="ARBA" id="ARBA00023125"/>
    </source>
</evidence>
<dbReference type="PROSITE" id="PS50943">
    <property type="entry name" value="HTH_CROC1"/>
    <property type="match status" value="1"/>
</dbReference>
<organism evidence="3 4">
    <name type="scientific">Candidatus Danuiimicrobium aquiferis</name>
    <dbReference type="NCBI Taxonomy" id="1801832"/>
    <lineage>
        <taxon>Bacteria</taxon>
        <taxon>Pseudomonadati</taxon>
        <taxon>Candidatus Omnitrophota</taxon>
        <taxon>Candidatus Danuiimicrobium</taxon>
    </lineage>
</organism>
<name>A0A1G1KRR8_9BACT</name>
<protein>
    <recommendedName>
        <fullName evidence="2">HTH cro/C1-type domain-containing protein</fullName>
    </recommendedName>
</protein>
<dbReference type="PANTHER" id="PTHR46797">
    <property type="entry name" value="HTH-TYPE TRANSCRIPTIONAL REGULATOR"/>
    <property type="match status" value="1"/>
</dbReference>
<proteinExistence type="predicted"/>
<reference evidence="3 4" key="1">
    <citation type="journal article" date="2016" name="Nat. Commun.">
        <title>Thousands of microbial genomes shed light on interconnected biogeochemical processes in an aquifer system.</title>
        <authorList>
            <person name="Anantharaman K."/>
            <person name="Brown C.T."/>
            <person name="Hug L.A."/>
            <person name="Sharon I."/>
            <person name="Castelle C.J."/>
            <person name="Probst A.J."/>
            <person name="Thomas B.C."/>
            <person name="Singh A."/>
            <person name="Wilkins M.J."/>
            <person name="Karaoz U."/>
            <person name="Brodie E.L."/>
            <person name="Williams K.H."/>
            <person name="Hubbard S.S."/>
            <person name="Banfield J.F."/>
        </authorList>
    </citation>
    <scope>NUCLEOTIDE SEQUENCE [LARGE SCALE GENOMIC DNA]</scope>
</reference>
<evidence type="ECO:0000259" key="2">
    <source>
        <dbReference type="PROSITE" id="PS50943"/>
    </source>
</evidence>
<dbReference type="Pfam" id="PF01381">
    <property type="entry name" value="HTH_3"/>
    <property type="match status" value="1"/>
</dbReference>
<accession>A0A1G1KRR8</accession>
<dbReference type="Proteomes" id="UP000178187">
    <property type="component" value="Unassembled WGS sequence"/>
</dbReference>
<dbReference type="InterPro" id="IPR050807">
    <property type="entry name" value="TransReg_Diox_bact_type"/>
</dbReference>
<sequence length="67" mass="7709">MQNSLRARIGKRVREVRRSKKITQADLARGAGLTQQFVSRIERGTENVSLDTIERIQKYIGEDLFCT</sequence>